<comment type="caution">
    <text evidence="1">The sequence shown here is derived from an EMBL/GenBank/DDBJ whole genome shotgun (WGS) entry which is preliminary data.</text>
</comment>
<protein>
    <submittedName>
        <fullName evidence="1">Uncharacterized protein</fullName>
    </submittedName>
</protein>
<keyword evidence="2" id="KW-1185">Reference proteome</keyword>
<organism evidence="1 2">
    <name type="scientific">Allonocardiopsis opalescens</name>
    <dbReference type="NCBI Taxonomy" id="1144618"/>
    <lineage>
        <taxon>Bacteria</taxon>
        <taxon>Bacillati</taxon>
        <taxon>Actinomycetota</taxon>
        <taxon>Actinomycetes</taxon>
        <taxon>Streptosporangiales</taxon>
        <taxon>Allonocardiopsis</taxon>
    </lineage>
</organism>
<dbReference type="AlphaFoldDB" id="A0A2T0Q9A8"/>
<reference evidence="1 2" key="1">
    <citation type="submission" date="2018-03" db="EMBL/GenBank/DDBJ databases">
        <title>Genomic Encyclopedia of Archaeal and Bacterial Type Strains, Phase II (KMG-II): from individual species to whole genera.</title>
        <authorList>
            <person name="Goeker M."/>
        </authorList>
    </citation>
    <scope>NUCLEOTIDE SEQUENCE [LARGE SCALE GENOMIC DNA]</scope>
    <source>
        <strain evidence="1 2">DSM 45601</strain>
    </source>
</reference>
<accession>A0A2T0Q9A8</accession>
<evidence type="ECO:0000313" key="2">
    <source>
        <dbReference type="Proteomes" id="UP000237846"/>
    </source>
</evidence>
<name>A0A2T0Q9A8_9ACTN</name>
<dbReference type="EMBL" id="PVZC01000002">
    <property type="protein sequence ID" value="PRY00427.1"/>
    <property type="molecule type" value="Genomic_DNA"/>
</dbReference>
<proteinExistence type="predicted"/>
<sequence length="127" mass="13213">MPTTDRNAAVFARRAAALAELLADLADRPDLPSMASWRLGIDTSAVFSFASYADLDGHLSSVGGGAAEVRARIAAWANALDGATVTETPSPDIPRTAFIAATGTYQGLSVRVWTCLPRTAHQPATAA</sequence>
<gene>
    <name evidence="1" type="ORF">CLV72_10256</name>
</gene>
<evidence type="ECO:0000313" key="1">
    <source>
        <dbReference type="EMBL" id="PRY00427.1"/>
    </source>
</evidence>
<dbReference type="Proteomes" id="UP000237846">
    <property type="component" value="Unassembled WGS sequence"/>
</dbReference>
<dbReference type="RefSeq" id="WP_106241732.1">
    <property type="nucleotide sequence ID" value="NZ_PVZC01000002.1"/>
</dbReference>